<sequence>MCYVIIVSYIISCVMQYFLQQKDTQKLKYTIIENNKKNQNTSSKPTRKCKVHLFLTKAFQEFGMCSKIFSKILNTDTISTVIQPKKKKQFINELNKTPQTYSQIYSHKDCRLWKVIAS</sequence>
<accession>A0A2P5DUQ1</accession>
<name>A0A2P5DUQ1_PARAD</name>
<dbReference type="AlphaFoldDB" id="A0A2P5DUQ1"/>
<evidence type="ECO:0000313" key="2">
    <source>
        <dbReference type="Proteomes" id="UP000237105"/>
    </source>
</evidence>
<reference evidence="2" key="1">
    <citation type="submission" date="2016-06" db="EMBL/GenBank/DDBJ databases">
        <title>Parallel loss of symbiosis genes in relatives of nitrogen-fixing non-legume Parasponia.</title>
        <authorList>
            <person name="Van Velzen R."/>
            <person name="Holmer R."/>
            <person name="Bu F."/>
            <person name="Rutten L."/>
            <person name="Van Zeijl A."/>
            <person name="Liu W."/>
            <person name="Santuari L."/>
            <person name="Cao Q."/>
            <person name="Sharma T."/>
            <person name="Shen D."/>
            <person name="Roswanjaya Y."/>
            <person name="Wardhani T."/>
            <person name="Kalhor M.S."/>
            <person name="Jansen J."/>
            <person name="Van den Hoogen J."/>
            <person name="Gungor B."/>
            <person name="Hartog M."/>
            <person name="Hontelez J."/>
            <person name="Verver J."/>
            <person name="Yang W.-C."/>
            <person name="Schijlen E."/>
            <person name="Repin R."/>
            <person name="Schilthuizen M."/>
            <person name="Schranz E."/>
            <person name="Heidstra R."/>
            <person name="Miyata K."/>
            <person name="Fedorova E."/>
            <person name="Kohlen W."/>
            <person name="Bisseling T."/>
            <person name="Smit S."/>
            <person name="Geurts R."/>
        </authorList>
    </citation>
    <scope>NUCLEOTIDE SEQUENCE [LARGE SCALE GENOMIC DNA]</scope>
    <source>
        <strain evidence="2">cv. WU1-14</strain>
    </source>
</reference>
<dbReference type="Proteomes" id="UP000237105">
    <property type="component" value="Unassembled WGS sequence"/>
</dbReference>
<proteinExistence type="predicted"/>
<protein>
    <submittedName>
        <fullName evidence="1">Uncharacterized protein</fullName>
    </submittedName>
</protein>
<keyword evidence="2" id="KW-1185">Reference proteome</keyword>
<organism evidence="1 2">
    <name type="scientific">Parasponia andersonii</name>
    <name type="common">Sponia andersonii</name>
    <dbReference type="NCBI Taxonomy" id="3476"/>
    <lineage>
        <taxon>Eukaryota</taxon>
        <taxon>Viridiplantae</taxon>
        <taxon>Streptophyta</taxon>
        <taxon>Embryophyta</taxon>
        <taxon>Tracheophyta</taxon>
        <taxon>Spermatophyta</taxon>
        <taxon>Magnoliopsida</taxon>
        <taxon>eudicotyledons</taxon>
        <taxon>Gunneridae</taxon>
        <taxon>Pentapetalae</taxon>
        <taxon>rosids</taxon>
        <taxon>fabids</taxon>
        <taxon>Rosales</taxon>
        <taxon>Cannabaceae</taxon>
        <taxon>Parasponia</taxon>
    </lineage>
</organism>
<dbReference type="EMBL" id="JXTB01000015">
    <property type="protein sequence ID" value="PON77018.1"/>
    <property type="molecule type" value="Genomic_DNA"/>
</dbReference>
<gene>
    <name evidence="1" type="ORF">PanWU01x14_030270</name>
</gene>
<evidence type="ECO:0000313" key="1">
    <source>
        <dbReference type="EMBL" id="PON77018.1"/>
    </source>
</evidence>
<comment type="caution">
    <text evidence="1">The sequence shown here is derived from an EMBL/GenBank/DDBJ whole genome shotgun (WGS) entry which is preliminary data.</text>
</comment>